<evidence type="ECO:0000256" key="4">
    <source>
        <dbReference type="ARBA" id="ARBA00023136"/>
    </source>
</evidence>
<evidence type="ECO:0000256" key="5">
    <source>
        <dbReference type="ARBA" id="ARBA00038359"/>
    </source>
</evidence>
<feature type="transmembrane region" description="Helical" evidence="6">
    <location>
        <begin position="41"/>
        <end position="63"/>
    </location>
</feature>
<gene>
    <name evidence="8" type="ORF">B0I35DRAFT_492840</name>
</gene>
<feature type="transmembrane region" description="Helical" evidence="6">
    <location>
        <begin position="234"/>
        <end position="254"/>
    </location>
</feature>
<dbReference type="OrthoDB" id="444631at2759"/>
<keyword evidence="3 6" id="KW-1133">Transmembrane helix</keyword>
<keyword evidence="9" id="KW-1185">Reference proteome</keyword>
<organism evidence="8 9">
    <name type="scientific">Stachybotrys elegans</name>
    <dbReference type="NCBI Taxonomy" id="80388"/>
    <lineage>
        <taxon>Eukaryota</taxon>
        <taxon>Fungi</taxon>
        <taxon>Dikarya</taxon>
        <taxon>Ascomycota</taxon>
        <taxon>Pezizomycotina</taxon>
        <taxon>Sordariomycetes</taxon>
        <taxon>Hypocreomycetidae</taxon>
        <taxon>Hypocreales</taxon>
        <taxon>Stachybotryaceae</taxon>
        <taxon>Stachybotrys</taxon>
    </lineage>
</organism>
<dbReference type="Pfam" id="PF20684">
    <property type="entry name" value="Fung_rhodopsin"/>
    <property type="match status" value="1"/>
</dbReference>
<feature type="transmembrane region" description="Helical" evidence="6">
    <location>
        <begin position="119"/>
        <end position="143"/>
    </location>
</feature>
<dbReference type="InterPro" id="IPR052337">
    <property type="entry name" value="SAT4-like"/>
</dbReference>
<dbReference type="Proteomes" id="UP000813444">
    <property type="component" value="Unassembled WGS sequence"/>
</dbReference>
<feature type="transmembrane region" description="Helical" evidence="6">
    <location>
        <begin position="83"/>
        <end position="107"/>
    </location>
</feature>
<evidence type="ECO:0000256" key="6">
    <source>
        <dbReference type="SAM" id="Phobius"/>
    </source>
</evidence>
<keyword evidence="2 6" id="KW-0812">Transmembrane</keyword>
<dbReference type="EMBL" id="JAGPNK010000018">
    <property type="protein sequence ID" value="KAH7305463.1"/>
    <property type="molecule type" value="Genomic_DNA"/>
</dbReference>
<accession>A0A8K0WKH3</accession>
<dbReference type="PANTHER" id="PTHR33048:SF92">
    <property type="entry name" value="INTEGRAL MEMBRANE PROTEIN"/>
    <property type="match status" value="1"/>
</dbReference>
<name>A0A8K0WKH3_9HYPO</name>
<evidence type="ECO:0000256" key="2">
    <source>
        <dbReference type="ARBA" id="ARBA00022692"/>
    </source>
</evidence>
<proteinExistence type="inferred from homology"/>
<dbReference type="PANTHER" id="PTHR33048">
    <property type="entry name" value="PTH11-LIKE INTEGRAL MEMBRANE PROTEIN (AFU_ORTHOLOGUE AFUA_5G11245)"/>
    <property type="match status" value="1"/>
</dbReference>
<comment type="caution">
    <text evidence="8">The sequence shown here is derived from an EMBL/GenBank/DDBJ whole genome shotgun (WGS) entry which is preliminary data.</text>
</comment>
<evidence type="ECO:0000256" key="3">
    <source>
        <dbReference type="ARBA" id="ARBA00022989"/>
    </source>
</evidence>
<reference evidence="8" key="1">
    <citation type="journal article" date="2021" name="Nat. Commun.">
        <title>Genetic determinants of endophytism in the Arabidopsis root mycobiome.</title>
        <authorList>
            <person name="Mesny F."/>
            <person name="Miyauchi S."/>
            <person name="Thiergart T."/>
            <person name="Pickel B."/>
            <person name="Atanasova L."/>
            <person name="Karlsson M."/>
            <person name="Huettel B."/>
            <person name="Barry K.W."/>
            <person name="Haridas S."/>
            <person name="Chen C."/>
            <person name="Bauer D."/>
            <person name="Andreopoulos W."/>
            <person name="Pangilinan J."/>
            <person name="LaButti K."/>
            <person name="Riley R."/>
            <person name="Lipzen A."/>
            <person name="Clum A."/>
            <person name="Drula E."/>
            <person name="Henrissat B."/>
            <person name="Kohler A."/>
            <person name="Grigoriev I.V."/>
            <person name="Martin F.M."/>
            <person name="Hacquard S."/>
        </authorList>
    </citation>
    <scope>NUCLEOTIDE SEQUENCE</scope>
    <source>
        <strain evidence="8">MPI-CAGE-CH-0235</strain>
    </source>
</reference>
<evidence type="ECO:0000259" key="7">
    <source>
        <dbReference type="Pfam" id="PF20684"/>
    </source>
</evidence>
<feature type="transmembrane region" description="Helical" evidence="6">
    <location>
        <begin position="6"/>
        <end position="29"/>
    </location>
</feature>
<dbReference type="InterPro" id="IPR049326">
    <property type="entry name" value="Rhodopsin_dom_fungi"/>
</dbReference>
<dbReference type="AlphaFoldDB" id="A0A8K0WKH3"/>
<evidence type="ECO:0000313" key="9">
    <source>
        <dbReference type="Proteomes" id="UP000813444"/>
    </source>
</evidence>
<evidence type="ECO:0000313" key="8">
    <source>
        <dbReference type="EMBL" id="KAH7305463.1"/>
    </source>
</evidence>
<feature type="transmembrane region" description="Helical" evidence="6">
    <location>
        <begin position="199"/>
        <end position="222"/>
    </location>
</feature>
<feature type="transmembrane region" description="Helical" evidence="6">
    <location>
        <begin position="163"/>
        <end position="187"/>
    </location>
</feature>
<dbReference type="GO" id="GO:0016020">
    <property type="term" value="C:membrane"/>
    <property type="evidence" value="ECO:0007669"/>
    <property type="project" value="UniProtKB-SubCell"/>
</dbReference>
<feature type="domain" description="Rhodopsin" evidence="7">
    <location>
        <begin position="23"/>
        <end position="259"/>
    </location>
</feature>
<comment type="subcellular location">
    <subcellularLocation>
        <location evidence="1">Membrane</location>
        <topology evidence="1">Multi-pass membrane protein</topology>
    </subcellularLocation>
</comment>
<sequence length="316" mass="35542">MEISTSIAIQAFMIGLALCVTLLRIWVRLRIEQRALTLPDYFVWAAWIFASGWFICSILALNIGVEHPLDEIGITDSTEYLKVVFVSAYCFDIGLYLPKISIVIFYWWLIPSGFRRLRVALYICTGILGSCFLATLLADTLITQPISDNWSLENQLNSMWNSYPLFILNWVLNIFTDLMLFCLPFFILNCLKLHRRQKIGLAGVFSLGMITILVSAARFTTYIVTDYNLDDASGNAWCTIEICTAIIVVSLPGLKSLIMRSSTLQSTGNRNTNGYIQTYSGQGSRISANTKEYPVDGKNAVIITRNVDVVHCNSHV</sequence>
<evidence type="ECO:0000256" key="1">
    <source>
        <dbReference type="ARBA" id="ARBA00004141"/>
    </source>
</evidence>
<comment type="similarity">
    <text evidence="5">Belongs to the SAT4 family.</text>
</comment>
<protein>
    <recommendedName>
        <fullName evidence="7">Rhodopsin domain-containing protein</fullName>
    </recommendedName>
</protein>
<keyword evidence="4 6" id="KW-0472">Membrane</keyword>